<dbReference type="CDD" id="cd13999">
    <property type="entry name" value="STKc_MAP3K-like"/>
    <property type="match status" value="1"/>
</dbReference>
<proteinExistence type="predicted"/>
<dbReference type="InterPro" id="IPR015943">
    <property type="entry name" value="WD40/YVTN_repeat-like_dom_sf"/>
</dbReference>
<dbReference type="Gene3D" id="2.130.10.10">
    <property type="entry name" value="YVTN repeat-like/Quinoprotein amine dehydrogenase"/>
    <property type="match status" value="1"/>
</dbReference>
<organism evidence="5 6">
    <name type="scientific">Symbiochloris irregularis</name>
    <dbReference type="NCBI Taxonomy" id="706552"/>
    <lineage>
        <taxon>Eukaryota</taxon>
        <taxon>Viridiplantae</taxon>
        <taxon>Chlorophyta</taxon>
        <taxon>core chlorophytes</taxon>
        <taxon>Trebouxiophyceae</taxon>
        <taxon>Trebouxiales</taxon>
        <taxon>Trebouxiaceae</taxon>
        <taxon>Symbiochloris</taxon>
    </lineage>
</organism>
<keyword evidence="1" id="KW-0547">Nucleotide-binding</keyword>
<dbReference type="InterPro" id="IPR001245">
    <property type="entry name" value="Ser-Thr/Tyr_kinase_cat_dom"/>
</dbReference>
<gene>
    <name evidence="5" type="ORF">WJX73_007482</name>
</gene>
<keyword evidence="6" id="KW-1185">Reference proteome</keyword>
<dbReference type="PANTHER" id="PTHR44329:SF298">
    <property type="entry name" value="MIXED LINEAGE KINASE DOMAIN-LIKE PROTEIN"/>
    <property type="match status" value="1"/>
</dbReference>
<feature type="compositionally biased region" description="Basic and acidic residues" evidence="3">
    <location>
        <begin position="1286"/>
        <end position="1301"/>
    </location>
</feature>
<feature type="compositionally biased region" description="Polar residues" evidence="3">
    <location>
        <begin position="1389"/>
        <end position="1401"/>
    </location>
</feature>
<dbReference type="SUPFAM" id="SSF101898">
    <property type="entry name" value="NHL repeat"/>
    <property type="match status" value="1"/>
</dbReference>
<protein>
    <recommendedName>
        <fullName evidence="4">Protein kinase domain-containing protein</fullName>
    </recommendedName>
</protein>
<dbReference type="Gene3D" id="3.30.200.20">
    <property type="entry name" value="Phosphorylase Kinase, domain 1"/>
    <property type="match status" value="1"/>
</dbReference>
<evidence type="ECO:0000256" key="2">
    <source>
        <dbReference type="ARBA" id="ARBA00022840"/>
    </source>
</evidence>
<feature type="compositionally biased region" description="Polar residues" evidence="3">
    <location>
        <begin position="1422"/>
        <end position="1434"/>
    </location>
</feature>
<dbReference type="InterPro" id="IPR051681">
    <property type="entry name" value="Ser/Thr_Kinases-Pseudokinases"/>
</dbReference>
<feature type="compositionally biased region" description="Polar residues" evidence="3">
    <location>
        <begin position="1197"/>
        <end position="1216"/>
    </location>
</feature>
<feature type="region of interest" description="Disordered" evidence="3">
    <location>
        <begin position="1382"/>
        <end position="1434"/>
    </location>
</feature>
<dbReference type="SUPFAM" id="SSF56112">
    <property type="entry name" value="Protein kinase-like (PK-like)"/>
    <property type="match status" value="1"/>
</dbReference>
<name>A0AAW1P6K1_9CHLO</name>
<dbReference type="InterPro" id="IPR008271">
    <property type="entry name" value="Ser/Thr_kinase_AS"/>
</dbReference>
<feature type="domain" description="Protein kinase" evidence="4">
    <location>
        <begin position="881"/>
        <end position="1190"/>
    </location>
</feature>
<evidence type="ECO:0000313" key="5">
    <source>
        <dbReference type="EMBL" id="KAK9807281.1"/>
    </source>
</evidence>
<dbReference type="Gene3D" id="1.10.510.10">
    <property type="entry name" value="Transferase(Phosphotransferase) domain 1"/>
    <property type="match status" value="1"/>
</dbReference>
<feature type="region of interest" description="Disordered" evidence="3">
    <location>
        <begin position="1196"/>
        <end position="1328"/>
    </location>
</feature>
<dbReference type="PANTHER" id="PTHR44329">
    <property type="entry name" value="SERINE/THREONINE-PROTEIN KINASE TNNI3K-RELATED"/>
    <property type="match status" value="1"/>
</dbReference>
<dbReference type="PROSITE" id="PS00108">
    <property type="entry name" value="PROTEIN_KINASE_ST"/>
    <property type="match status" value="1"/>
</dbReference>
<feature type="compositionally biased region" description="Polar residues" evidence="3">
    <location>
        <begin position="1226"/>
        <end position="1239"/>
    </location>
</feature>
<keyword evidence="2" id="KW-0067">ATP-binding</keyword>
<evidence type="ECO:0000256" key="3">
    <source>
        <dbReference type="SAM" id="MobiDB-lite"/>
    </source>
</evidence>
<evidence type="ECO:0000259" key="4">
    <source>
        <dbReference type="PROSITE" id="PS50011"/>
    </source>
</evidence>
<feature type="region of interest" description="Disordered" evidence="3">
    <location>
        <begin position="431"/>
        <end position="478"/>
    </location>
</feature>
<dbReference type="GO" id="GO:0004674">
    <property type="term" value="F:protein serine/threonine kinase activity"/>
    <property type="evidence" value="ECO:0007669"/>
    <property type="project" value="TreeGrafter"/>
</dbReference>
<feature type="compositionally biased region" description="Polar residues" evidence="3">
    <location>
        <begin position="1252"/>
        <end position="1273"/>
    </location>
</feature>
<dbReference type="GO" id="GO:0005524">
    <property type="term" value="F:ATP binding"/>
    <property type="evidence" value="ECO:0007669"/>
    <property type="project" value="UniProtKB-KW"/>
</dbReference>
<feature type="region of interest" description="Disordered" evidence="3">
    <location>
        <begin position="1356"/>
        <end position="1375"/>
    </location>
</feature>
<dbReference type="PROSITE" id="PS50011">
    <property type="entry name" value="PROTEIN_KINASE_DOM"/>
    <property type="match status" value="1"/>
</dbReference>
<dbReference type="InterPro" id="IPR011009">
    <property type="entry name" value="Kinase-like_dom_sf"/>
</dbReference>
<dbReference type="PROSITE" id="PS51257">
    <property type="entry name" value="PROKAR_LIPOPROTEIN"/>
    <property type="match status" value="1"/>
</dbReference>
<accession>A0AAW1P6K1</accession>
<reference evidence="5 6" key="1">
    <citation type="journal article" date="2024" name="Nat. Commun.">
        <title>Phylogenomics reveals the evolutionary origins of lichenization in chlorophyte algae.</title>
        <authorList>
            <person name="Puginier C."/>
            <person name="Libourel C."/>
            <person name="Otte J."/>
            <person name="Skaloud P."/>
            <person name="Haon M."/>
            <person name="Grisel S."/>
            <person name="Petersen M."/>
            <person name="Berrin J.G."/>
            <person name="Delaux P.M."/>
            <person name="Dal Grande F."/>
            <person name="Keller J."/>
        </authorList>
    </citation>
    <scope>NUCLEOTIDE SEQUENCE [LARGE SCALE GENOMIC DNA]</scope>
    <source>
        <strain evidence="5 6">SAG 2036</strain>
    </source>
</reference>
<dbReference type="Pfam" id="PF07714">
    <property type="entry name" value="PK_Tyr_Ser-Thr"/>
    <property type="match status" value="1"/>
</dbReference>
<dbReference type="SMART" id="SM00220">
    <property type="entry name" value="S_TKc"/>
    <property type="match status" value="1"/>
</dbReference>
<evidence type="ECO:0000256" key="1">
    <source>
        <dbReference type="ARBA" id="ARBA00022741"/>
    </source>
</evidence>
<dbReference type="EMBL" id="JALJOQ010000032">
    <property type="protein sequence ID" value="KAK9807281.1"/>
    <property type="molecule type" value="Genomic_DNA"/>
</dbReference>
<feature type="region of interest" description="Disordered" evidence="3">
    <location>
        <begin position="790"/>
        <end position="848"/>
    </location>
</feature>
<dbReference type="Proteomes" id="UP001465755">
    <property type="component" value="Unassembled WGS sequence"/>
</dbReference>
<sequence>MRCDIQASCSEANLRPYAANNPAGQPLVTLGCARAPTLGLIQPQSLLKGLAYRHKGFAQSSRSSLSIEGLLPLSVQTAAGVSGSARQSVSTSHSIDSASAAPSAAEQGEPQVIARTASSVQAVKHAVAELRISVKCAVSHREKCSILLSAAMAASLALEQVLYAGPIERSTEHQIQRLCSELLAVTDLADTRVKVYGGGARWKKYVKVMQRKSVQAKFDELVHQLKSLTTRAWNLQTQQSMPRISVSRLGNHGDSADLENAVLNDLRQGIQHTVLTRTRIRRGGQAQKIRALMYIPPGQSSGTHKALGQVWWYSANLLKGKLSVHDIATSRTVDVPVSMPVSCLQLDAQNNIWIGYRGGHVHVYSEASTNPICPPLKCCTSDVTAMMMARSGTAWVGAEDGSVHLVSMVTSMARGHAAMLQLSTRQATTRSWRSLLSSPRPSGPTSHADSVPHNYRGTLSSEATADMGGGPGHSGPVTAIQGCSTRVWTAGGEGKGSGASLIEWSTDGRVRHALEAAPHLGSINAMAVMPMWDRGRKVAGRLASVSSDPEQVLAAAPAVVAEVVNWILASAHESGTIQVWDGRGGPVVPCFVIPAWDSSPCRNLVVCEPLGLWCAGHANGTIVLRLLQSLDLDGAPPAQAGQAVGPLQPPAEHATLQAHRSGLDAMVGCSLGVFTASMMGSLTLFPEAELRQAAEASGFVLPSDYEAQQHLARLHSGSFPHIIQALGADRDSAHSQSVSTMLQRYFTPASGALAVAAVERAITKETQRQSGMLSADGTPMSEVVALMRSQDANSGEARRTSSQSMGPTSPWAGDSRHSVRPSDSTADFASKADNRGSGSGSGGAADDGLAVEDLSRDLGSLATGNFRAEAHSDWLVEFKDLQFVRLIGEGSIGRVHHGRWQETDVAIKTLNSLQHIQASMSAAEHAPDDETMVEECTGDDDPPPIAVDSGFRSDEAAVLRSLEREVSVMASIRHPNVVLFMGVCLQPACLVTEWCSRGSVYDILAKARKNPALAAQLEWPRRLAIALDAAKGMLQLHSHRPVILHRDLKSPNLVVDKHWRCKVTDFNLSRVMNNTTVTSSVSANNPRWLAPEAIASQHFSKAADVYSFGVVLWELVTWQLPWDEFGPFQIMVAVSEKGQRPDIPEDLTQTPGGDSLAAPGLIDLILRCWHQDPEERPGFDTIVTSLRNLLGLVAQQRRMSQQPGRTSHAGSPQRLSSDLPPRASSDGGQRTIVSSNSLPTGAHDAHPAGHETQYNSAQSSLVRVGSDATSLSHVTERTSENPSRPSDARTSTERRSHERSLSSHTLKGPGRNGTRGATTGEDGNPGSLARSLQLRVPLAASGGRGALVHRRSSFAEEGTFGHPSHRRHTSLTEQPLTENEARLKWRKSSPVTTAGPNSSRWNADDGIATLLATIGGGKHPQYPSSLAQQGSNSR</sequence>
<evidence type="ECO:0000313" key="6">
    <source>
        <dbReference type="Proteomes" id="UP001465755"/>
    </source>
</evidence>
<feature type="compositionally biased region" description="Low complexity" evidence="3">
    <location>
        <begin position="431"/>
        <end position="446"/>
    </location>
</feature>
<comment type="caution">
    <text evidence="5">The sequence shown here is derived from an EMBL/GenBank/DDBJ whole genome shotgun (WGS) entry which is preliminary data.</text>
</comment>
<dbReference type="InterPro" id="IPR000719">
    <property type="entry name" value="Prot_kinase_dom"/>
</dbReference>